<evidence type="ECO:0000256" key="4">
    <source>
        <dbReference type="ARBA" id="ARBA00023315"/>
    </source>
</evidence>
<feature type="region of interest" description="Disordered" evidence="6">
    <location>
        <begin position="839"/>
        <end position="905"/>
    </location>
</feature>
<dbReference type="PROSITE" id="PS50075">
    <property type="entry name" value="CARRIER"/>
    <property type="match status" value="2"/>
</dbReference>
<dbReference type="Pfam" id="PF21089">
    <property type="entry name" value="PKS_DH_N"/>
    <property type="match status" value="1"/>
</dbReference>
<protein>
    <submittedName>
        <fullName evidence="10">Type I polyketide synthase</fullName>
    </submittedName>
</protein>
<feature type="domain" description="PKS/mFAS DH" evidence="9">
    <location>
        <begin position="1910"/>
        <end position="2188"/>
    </location>
</feature>
<dbReference type="InterPro" id="IPR050091">
    <property type="entry name" value="PKS_NRPS_Biosynth_Enz"/>
</dbReference>
<keyword evidence="11" id="KW-1185">Reference proteome</keyword>
<keyword evidence="4" id="KW-0012">Acyltransferase</keyword>
<feature type="domain" description="Ketosynthase family 3 (KS3)" evidence="8">
    <location>
        <begin position="18"/>
        <end position="438"/>
    </location>
</feature>
<dbReference type="PROSITE" id="PS00606">
    <property type="entry name" value="KS3_1"/>
    <property type="match status" value="1"/>
</dbReference>
<dbReference type="EMBL" id="JBHTGP010000018">
    <property type="protein sequence ID" value="MFD0689614.1"/>
    <property type="molecule type" value="Genomic_DNA"/>
</dbReference>
<organism evidence="10 11">
    <name type="scientific">Actinomadura fibrosa</name>
    <dbReference type="NCBI Taxonomy" id="111802"/>
    <lineage>
        <taxon>Bacteria</taxon>
        <taxon>Bacillati</taxon>
        <taxon>Actinomycetota</taxon>
        <taxon>Actinomycetes</taxon>
        <taxon>Streptosporangiales</taxon>
        <taxon>Thermomonosporaceae</taxon>
        <taxon>Actinomadura</taxon>
    </lineage>
</organism>
<dbReference type="InterPro" id="IPR020841">
    <property type="entry name" value="PKS_Beta-ketoAc_synthase_dom"/>
</dbReference>
<dbReference type="PROSITE" id="PS52004">
    <property type="entry name" value="KS3_2"/>
    <property type="match status" value="2"/>
</dbReference>
<dbReference type="Gene3D" id="1.10.1200.10">
    <property type="entry name" value="ACP-like"/>
    <property type="match status" value="2"/>
</dbReference>
<dbReference type="Gene3D" id="3.10.129.110">
    <property type="entry name" value="Polyketide synthase dehydratase"/>
    <property type="match status" value="1"/>
</dbReference>
<dbReference type="PANTHER" id="PTHR43775">
    <property type="entry name" value="FATTY ACID SYNTHASE"/>
    <property type="match status" value="1"/>
</dbReference>
<dbReference type="SUPFAM" id="SSF55048">
    <property type="entry name" value="Probable ACP-binding domain of malonyl-CoA ACP transacylase"/>
    <property type="match status" value="1"/>
</dbReference>
<evidence type="ECO:0000259" key="7">
    <source>
        <dbReference type="PROSITE" id="PS50075"/>
    </source>
</evidence>
<feature type="active site" description="Proton donor; for dehydratase activity" evidence="5">
    <location>
        <position position="2102"/>
    </location>
</feature>
<evidence type="ECO:0000256" key="2">
    <source>
        <dbReference type="ARBA" id="ARBA00022553"/>
    </source>
</evidence>
<feature type="domain" description="Carrier" evidence="7">
    <location>
        <begin position="923"/>
        <end position="998"/>
    </location>
</feature>
<keyword evidence="2" id="KW-0597">Phosphoprotein</keyword>
<reference evidence="11" key="1">
    <citation type="journal article" date="2019" name="Int. J. Syst. Evol. Microbiol.">
        <title>The Global Catalogue of Microorganisms (GCM) 10K type strain sequencing project: providing services to taxonomists for standard genome sequencing and annotation.</title>
        <authorList>
            <consortium name="The Broad Institute Genomics Platform"/>
            <consortium name="The Broad Institute Genome Sequencing Center for Infectious Disease"/>
            <person name="Wu L."/>
            <person name="Ma J."/>
        </authorList>
    </citation>
    <scope>NUCLEOTIDE SEQUENCE [LARGE SCALE GENOMIC DNA]</scope>
    <source>
        <strain evidence="11">JCM 9371</strain>
    </source>
</reference>
<dbReference type="Gene3D" id="3.30.70.3290">
    <property type="match status" value="3"/>
</dbReference>
<evidence type="ECO:0000256" key="3">
    <source>
        <dbReference type="ARBA" id="ARBA00022679"/>
    </source>
</evidence>
<dbReference type="InterPro" id="IPR006162">
    <property type="entry name" value="Ppantetheine_attach_site"/>
</dbReference>
<proteinExistence type="predicted"/>
<evidence type="ECO:0000259" key="9">
    <source>
        <dbReference type="PROSITE" id="PS52019"/>
    </source>
</evidence>
<dbReference type="InterPro" id="IPR016035">
    <property type="entry name" value="Acyl_Trfase/lysoPLipase"/>
</dbReference>
<keyword evidence="1" id="KW-0596">Phosphopantetheine</keyword>
<accession>A0ABW2XVY7</accession>
<feature type="active site" description="Proton acceptor; for dehydratase activity" evidence="5">
    <location>
        <position position="1942"/>
    </location>
</feature>
<dbReference type="SMART" id="SM00823">
    <property type="entry name" value="PKS_PP"/>
    <property type="match status" value="2"/>
</dbReference>
<evidence type="ECO:0000259" key="8">
    <source>
        <dbReference type="PROSITE" id="PS52004"/>
    </source>
</evidence>
<dbReference type="RefSeq" id="WP_378324819.1">
    <property type="nucleotide sequence ID" value="NZ_JBHTGP010000018.1"/>
</dbReference>
<gene>
    <name evidence="10" type="ORF">ACFQZM_34360</name>
</gene>
<dbReference type="Pfam" id="PF00109">
    <property type="entry name" value="ketoacyl-synt"/>
    <property type="match status" value="2"/>
</dbReference>
<name>A0ABW2XVY7_9ACTN</name>
<evidence type="ECO:0000256" key="6">
    <source>
        <dbReference type="SAM" id="MobiDB-lite"/>
    </source>
</evidence>
<dbReference type="PANTHER" id="PTHR43775:SF51">
    <property type="entry name" value="INACTIVE PHENOLPHTHIOCEROL SYNTHESIS POLYKETIDE SYNTHASE TYPE I PKS1-RELATED"/>
    <property type="match status" value="1"/>
</dbReference>
<dbReference type="PROSITE" id="PS52019">
    <property type="entry name" value="PKS_MFAS_DH"/>
    <property type="match status" value="1"/>
</dbReference>
<dbReference type="Pfam" id="PF14765">
    <property type="entry name" value="PS-DH"/>
    <property type="match status" value="1"/>
</dbReference>
<evidence type="ECO:0000313" key="10">
    <source>
        <dbReference type="EMBL" id="MFD0689614.1"/>
    </source>
</evidence>
<evidence type="ECO:0000313" key="11">
    <source>
        <dbReference type="Proteomes" id="UP001597063"/>
    </source>
</evidence>
<feature type="compositionally biased region" description="Basic and acidic residues" evidence="6">
    <location>
        <begin position="2176"/>
        <end position="2190"/>
    </location>
</feature>
<dbReference type="InterPro" id="IPR016039">
    <property type="entry name" value="Thiolase-like"/>
</dbReference>
<feature type="region of interest" description="Disordered" evidence="6">
    <location>
        <begin position="2320"/>
        <end position="2358"/>
    </location>
</feature>
<dbReference type="InterPro" id="IPR009081">
    <property type="entry name" value="PP-bd_ACP"/>
</dbReference>
<dbReference type="Pfam" id="PF00550">
    <property type="entry name" value="PP-binding"/>
    <property type="match status" value="2"/>
</dbReference>
<evidence type="ECO:0000256" key="5">
    <source>
        <dbReference type="PROSITE-ProRule" id="PRU01363"/>
    </source>
</evidence>
<dbReference type="Gene3D" id="3.40.366.10">
    <property type="entry name" value="Malonyl-Coenzyme A Acyl Carrier Protein, domain 2"/>
    <property type="match status" value="3"/>
</dbReference>
<dbReference type="Pfam" id="PF16197">
    <property type="entry name" value="KAsynt_C_assoc"/>
    <property type="match status" value="2"/>
</dbReference>
<dbReference type="InterPro" id="IPR016036">
    <property type="entry name" value="Malonyl_transacylase_ACP-bd"/>
</dbReference>
<dbReference type="SMART" id="SM00825">
    <property type="entry name" value="PKS_KS"/>
    <property type="match status" value="2"/>
</dbReference>
<feature type="region of interest" description="N-terminal hotdog fold" evidence="5">
    <location>
        <begin position="1910"/>
        <end position="2030"/>
    </location>
</feature>
<feature type="compositionally biased region" description="Gly residues" evidence="6">
    <location>
        <begin position="2323"/>
        <end position="2333"/>
    </location>
</feature>
<feature type="compositionally biased region" description="Pro residues" evidence="6">
    <location>
        <begin position="846"/>
        <end position="857"/>
    </location>
</feature>
<feature type="region of interest" description="Disordered" evidence="6">
    <location>
        <begin position="2176"/>
        <end position="2228"/>
    </location>
</feature>
<feature type="domain" description="Carrier" evidence="7">
    <location>
        <begin position="2241"/>
        <end position="2316"/>
    </location>
</feature>
<dbReference type="Gene3D" id="3.40.47.10">
    <property type="match status" value="2"/>
</dbReference>
<dbReference type="Pfam" id="PF02801">
    <property type="entry name" value="Ketoacyl-synt_C"/>
    <property type="match status" value="2"/>
</dbReference>
<dbReference type="InterPro" id="IPR020806">
    <property type="entry name" value="PKS_PP-bd"/>
</dbReference>
<dbReference type="InterPro" id="IPR049900">
    <property type="entry name" value="PKS_mFAS_DH"/>
</dbReference>
<dbReference type="InterPro" id="IPR042104">
    <property type="entry name" value="PKS_dehydratase_sf"/>
</dbReference>
<feature type="compositionally biased region" description="Gly residues" evidence="6">
    <location>
        <begin position="2193"/>
        <end position="2208"/>
    </location>
</feature>
<dbReference type="SUPFAM" id="SSF47336">
    <property type="entry name" value="ACP-like"/>
    <property type="match status" value="2"/>
</dbReference>
<dbReference type="InterPro" id="IPR032821">
    <property type="entry name" value="PKS_assoc"/>
</dbReference>
<comment type="caution">
    <text evidence="10">The sequence shown here is derived from an EMBL/GenBank/DDBJ whole genome shotgun (WGS) entry which is preliminary data.</text>
</comment>
<dbReference type="InterPro" id="IPR036736">
    <property type="entry name" value="ACP-like_sf"/>
</dbReference>
<feature type="domain" description="Ketosynthase family 3 (KS3)" evidence="8">
    <location>
        <begin position="1020"/>
        <end position="1446"/>
    </location>
</feature>
<dbReference type="SUPFAM" id="SSF53901">
    <property type="entry name" value="Thiolase-like"/>
    <property type="match status" value="2"/>
</dbReference>
<keyword evidence="3" id="KW-0808">Transferase</keyword>
<feature type="compositionally biased region" description="Basic and acidic residues" evidence="6">
    <location>
        <begin position="860"/>
        <end position="872"/>
    </location>
</feature>
<dbReference type="InterPro" id="IPR001227">
    <property type="entry name" value="Ac_transferase_dom_sf"/>
</dbReference>
<dbReference type="PROSITE" id="PS00012">
    <property type="entry name" value="PHOSPHOPANTETHEINE"/>
    <property type="match status" value="1"/>
</dbReference>
<dbReference type="InterPro" id="IPR014043">
    <property type="entry name" value="Acyl_transferase_dom"/>
</dbReference>
<feature type="region of interest" description="C-terminal hotdog fold" evidence="5">
    <location>
        <begin position="2042"/>
        <end position="2188"/>
    </location>
</feature>
<dbReference type="SMART" id="SM01294">
    <property type="entry name" value="PKS_PP_betabranch"/>
    <property type="match status" value="1"/>
</dbReference>
<dbReference type="InterPro" id="IPR020807">
    <property type="entry name" value="PKS_DH"/>
</dbReference>
<dbReference type="InterPro" id="IPR014031">
    <property type="entry name" value="Ketoacyl_synth_C"/>
</dbReference>
<evidence type="ECO:0000256" key="1">
    <source>
        <dbReference type="ARBA" id="ARBA00022450"/>
    </source>
</evidence>
<dbReference type="SUPFAM" id="SSF52151">
    <property type="entry name" value="FabD/lysophospholipase-like"/>
    <property type="match status" value="2"/>
</dbReference>
<dbReference type="Proteomes" id="UP001597063">
    <property type="component" value="Unassembled WGS sequence"/>
</dbReference>
<dbReference type="SMART" id="SM00826">
    <property type="entry name" value="PKS_DH"/>
    <property type="match status" value="1"/>
</dbReference>
<dbReference type="InterPro" id="IPR018201">
    <property type="entry name" value="Ketoacyl_synth_AS"/>
</dbReference>
<sequence>MSEPPAAGAAPEGRLAGAAPIAVIGLACRLPGAPDPAALWRLVRSGEDAIRTMPADRGRAPASGGDGAPRAWAGGFLDDVASFDADFFGVSPREALAMDPQQRLMLELAWEALEDAGIPAPTLAGSDTGVFVGAIWDDYATLLRRSELDGSARHAMTGVHRSIIANRVSYRYDLRGPSLNVDTAQSSSLVAVHMACESLRRGECALALAGGVNLILVEDSMEMAAQFGGLSPDGRCHTFDARANGFVRGEGGAAVLLKPLAAALRDGDPVWCVVLGGAVNNDGGTDALTVPSAAAQERVLREAYRAAGLPPAGVQYVELHGSGTPVGDPVEAAALGAVLGSGRPAGSPLAVGSVKTNIGHLEGAGGIAGLIKTALSLRHGELPPSLNFSTPNPRIPLAELGLAVQDRLTGWPHPDRPLLAGVSSFGMGGTNCHLVLGRAPEPVADGARADGTAADGARADGTAADLPWPLSAASPAALAAQAGRLRRHLAEHPGADLADVGYSLGTTRTAFAHRAVVFGADDAERLGLLARLEQGADGAGLLRGRATGGGPALLFSGVGSQRAGMGRALYAAYPRFAAALDEAWALLDPHLERPLREVTAAEDGALHRAPYAHAAVFAIDVALYRLIETCGLVADRLIGHSVGEAAAAHAAGVLPLTEACALVVAQARLAAADTDADAALDEIRAVIGGLAPSAPAVPVISALTGRPVTAEQFGSPEYWAAQATEPGRLMDGLRFLRDGDGDRDGDTGDRVGAFLEVGPGAQMAALARECLAEGGAPGRPDPVVLTALDGDRPEPAAFSAALAGMYVRGADLDWEQVFAGRRRQRVRLPTYAFQRSRYWPDERPAPEPAPAPIPPATDRPVADRPATDHPAADRPGAVRATGRGPAVTSPALPVSPQAPREAPLEDTPFLRRVAALGEADRDRLLLDTVLANAALVLGHAEPSAVDPGLTFKELGFDSIAGTELAQRLGAGTGVPLPSTLIFDHPTPGAVAGHLCERISRGRVSDAPAAPSDRADRSVQDDPVVVVGMACRFPGGVGSPEELWGVVAGGVDAVGGFPGNRGWDLAGLFDPDPDRSGHSYARSGGFLYEADLFDAGFFGISPREAVAMDPQQRLLLETAWQAFERAGIDAGSLRHSPTGVFVGATTQDYGPRMHEAPEDLDGQVLTGTTPSVMAGRLAYTFGLEGPTLTVDTACSSSLVAMHLASQSLRQGECSLALAGGVTVMATPGMFVEFSRQRGLSPDGRCKAFSAAADGTGWAEGVGLVVLERLSDARRNGHRVLAVIRGSAVNQDGASNGLTAPNGPSQERVIRQALANARLTTADVDAIEAHGTGTTLGDPIEANALLATYGQGRPAGRPVWLGSVKSNIGHPQAAAGVAGVIKMVMAMRHGTLPASLHIDEPSPHVDWSSGAVRLLTEPVDWPENGRPRRAGVSSFGISGTNAHLILEQAPDHRGAEPPAALWVVSARSAEALRAQAERLAEHVAAHPELTPAEVGWSLIRTRSVFEHRAALLGRDRDRLLRGLAALAGGAPDADVVTGLADPAAARPVLVFPGQGSQWAGMGAELLESSPVFAARIGECERALAPYVDWSLREVLLSGGDLSRVDVVQPALWAVMVSLAAVWAEFGVEPAAVVGHSQGEIAAACVAGALPVEDGARVVAVRSRALRRLSGQGAMASLAVGEERAARLLESAAETVVAVVNGPASTVVSGPPGQVAAVVAAAQEQGHRARVIDVDYASHGPQVDRIADELTAALDGIAPASATVPFYSTVTGERIDTAALDAGYWVANLRRPVRFADTVRALLGEGHRVFIESSPNPVLTSGIEECAEEAGVRAAGLPTLRRDHGGSEQMVRALAGAFTAGAGVDWTRCFPADPPPRVVDLPTYAFQRERYWLTRERGGTADAADLGLAPTGHPVLGAAFEPADGGGRVLTGRVARRRQPWLADHTIAGAVLVPGAAQLEWVLRAADETGCATVEELVIHTPMAVPEPDGLSVQVAVGAAGDDGRRDVAVHARAGGGWTRHATGVLRAAPLAPAEPPGAWPPAGAEPVDLAGFYERAAAAGYGYGPAFQGLRAMWRDGSDVFAEIELPASAQDRGGLAVHPALLDAALHPLLADRFDDGGVWLPFGWNEVGLHAVEATAIRVRLSQLGDGLDQGVRLTVTDPAGGPVLDAEVTLRRADGERVRAGAEQARTDTRGGLNGGANGGVNGGANGGAVRRRSAASNGGGGKPDWAARLAGRAADERRRMVLDLVRGHTAAVLGFAGPAGVRPDATFEEMGLGSVMAVELRDRLVSATGLSFPTSLIFGHPTPRDVAAEVLRRLLADAGADTGGDTGGGTGARRSDRGAVGPLPDEEDGGAADRLRSASTEQVLDFIDNELGVS</sequence>
<dbReference type="SMART" id="SM00827">
    <property type="entry name" value="PKS_AT"/>
    <property type="match status" value="2"/>
</dbReference>
<dbReference type="CDD" id="cd00833">
    <property type="entry name" value="PKS"/>
    <property type="match status" value="2"/>
</dbReference>
<dbReference type="InterPro" id="IPR049551">
    <property type="entry name" value="PKS_DH_C"/>
</dbReference>
<dbReference type="InterPro" id="IPR049552">
    <property type="entry name" value="PKS_DH_N"/>
</dbReference>
<dbReference type="Pfam" id="PF00698">
    <property type="entry name" value="Acyl_transf_1"/>
    <property type="match status" value="2"/>
</dbReference>
<dbReference type="InterPro" id="IPR014030">
    <property type="entry name" value="Ketoacyl_synth_N"/>
</dbReference>